<proteinExistence type="predicted"/>
<feature type="compositionally biased region" description="Basic and acidic residues" evidence="1">
    <location>
        <begin position="1"/>
        <end position="10"/>
    </location>
</feature>
<evidence type="ECO:0000256" key="1">
    <source>
        <dbReference type="SAM" id="MobiDB-lite"/>
    </source>
</evidence>
<accession>A0A8X7YS72</accession>
<sequence>MDAMDERQPRDGVTSPNRRGRGQLHEESLDENHRIDGEDLETKFIIDFEPHHHRVQQHRDSAWIKGTELQRLHPDLFTAYVNYNLPESSSSKETTIDANQEIEEGVHEV</sequence>
<comment type="caution">
    <text evidence="2">The sequence shown here is derived from an EMBL/GenBank/DDBJ whole genome shotgun (WGS) entry which is preliminary data.</text>
</comment>
<reference evidence="2" key="1">
    <citation type="journal article" date="2020" name="bioRxiv">
        <title>Hybrid origin of Populus tomentosa Carr. identified through genome sequencing and phylogenomic analysis.</title>
        <authorList>
            <person name="An X."/>
            <person name="Gao K."/>
            <person name="Chen Z."/>
            <person name="Li J."/>
            <person name="Yang X."/>
            <person name="Yang X."/>
            <person name="Zhou J."/>
            <person name="Guo T."/>
            <person name="Zhao T."/>
            <person name="Huang S."/>
            <person name="Miao D."/>
            <person name="Khan W.U."/>
            <person name="Rao P."/>
            <person name="Ye M."/>
            <person name="Lei B."/>
            <person name="Liao W."/>
            <person name="Wang J."/>
            <person name="Ji L."/>
            <person name="Li Y."/>
            <person name="Guo B."/>
            <person name="Mustafa N.S."/>
            <person name="Li S."/>
            <person name="Yun Q."/>
            <person name="Keller S.R."/>
            <person name="Mao J."/>
            <person name="Zhang R."/>
            <person name="Strauss S.H."/>
        </authorList>
    </citation>
    <scope>NUCLEOTIDE SEQUENCE</scope>
    <source>
        <strain evidence="2">GM15</strain>
        <tissue evidence="2">Leaf</tissue>
    </source>
</reference>
<dbReference type="AlphaFoldDB" id="A0A8X7YS72"/>
<gene>
    <name evidence="2" type="ORF">POTOM_039710</name>
</gene>
<keyword evidence="3" id="KW-1185">Reference proteome</keyword>
<feature type="region of interest" description="Disordered" evidence="1">
    <location>
        <begin position="1"/>
        <end position="36"/>
    </location>
</feature>
<protein>
    <submittedName>
        <fullName evidence="2">Uncharacterized protein</fullName>
    </submittedName>
</protein>
<dbReference type="Proteomes" id="UP000886885">
    <property type="component" value="Chromosome 11A"/>
</dbReference>
<organism evidence="2 3">
    <name type="scientific">Populus tomentosa</name>
    <name type="common">Chinese white poplar</name>
    <dbReference type="NCBI Taxonomy" id="118781"/>
    <lineage>
        <taxon>Eukaryota</taxon>
        <taxon>Viridiplantae</taxon>
        <taxon>Streptophyta</taxon>
        <taxon>Embryophyta</taxon>
        <taxon>Tracheophyta</taxon>
        <taxon>Spermatophyta</taxon>
        <taxon>Magnoliopsida</taxon>
        <taxon>eudicotyledons</taxon>
        <taxon>Gunneridae</taxon>
        <taxon>Pentapetalae</taxon>
        <taxon>rosids</taxon>
        <taxon>fabids</taxon>
        <taxon>Malpighiales</taxon>
        <taxon>Salicaceae</taxon>
        <taxon>Saliceae</taxon>
        <taxon>Populus</taxon>
    </lineage>
</organism>
<evidence type="ECO:0000313" key="2">
    <source>
        <dbReference type="EMBL" id="KAG6756284.1"/>
    </source>
</evidence>
<evidence type="ECO:0000313" key="3">
    <source>
        <dbReference type="Proteomes" id="UP000886885"/>
    </source>
</evidence>
<feature type="compositionally biased region" description="Basic and acidic residues" evidence="1">
    <location>
        <begin position="23"/>
        <end position="36"/>
    </location>
</feature>
<dbReference type="EMBL" id="JAAWWB010000021">
    <property type="protein sequence ID" value="KAG6756284.1"/>
    <property type="molecule type" value="Genomic_DNA"/>
</dbReference>
<name>A0A8X7YS72_POPTO</name>